<dbReference type="SUPFAM" id="SSF48208">
    <property type="entry name" value="Six-hairpin glycosidases"/>
    <property type="match status" value="1"/>
</dbReference>
<comment type="caution">
    <text evidence="3">The sequence shown here is derived from an EMBL/GenBank/DDBJ whole genome shotgun (WGS) entry which is preliminary data.</text>
</comment>
<dbReference type="PANTHER" id="PTHR43465">
    <property type="entry name" value="DUF1680 DOMAIN PROTEIN (AFU_ORTHOLOGUE AFUA_1G08910)"/>
    <property type="match status" value="1"/>
</dbReference>
<accession>A0A9D2H132</accession>
<dbReference type="GO" id="GO:0005975">
    <property type="term" value="P:carbohydrate metabolic process"/>
    <property type="evidence" value="ECO:0007669"/>
    <property type="project" value="InterPro"/>
</dbReference>
<dbReference type="Pfam" id="PF20736">
    <property type="entry name" value="Glyco_hydro127M"/>
    <property type="match status" value="1"/>
</dbReference>
<keyword evidence="3" id="KW-0378">Hydrolase</keyword>
<evidence type="ECO:0000313" key="3">
    <source>
        <dbReference type="EMBL" id="HJA01796.1"/>
    </source>
</evidence>
<dbReference type="InterPro" id="IPR049174">
    <property type="entry name" value="Beta-AFase-like"/>
</dbReference>
<dbReference type="GO" id="GO:0016787">
    <property type="term" value="F:hydrolase activity"/>
    <property type="evidence" value="ECO:0007669"/>
    <property type="project" value="UniProtKB-KW"/>
</dbReference>
<dbReference type="InterPro" id="IPR049046">
    <property type="entry name" value="Beta-AFase-like_GH127_middle"/>
</dbReference>
<reference evidence="3" key="1">
    <citation type="journal article" date="2021" name="PeerJ">
        <title>Extensive microbial diversity within the chicken gut microbiome revealed by metagenomics and culture.</title>
        <authorList>
            <person name="Gilroy R."/>
            <person name="Ravi A."/>
            <person name="Getino M."/>
            <person name="Pursley I."/>
            <person name="Horton D.L."/>
            <person name="Alikhan N.F."/>
            <person name="Baker D."/>
            <person name="Gharbi K."/>
            <person name="Hall N."/>
            <person name="Watson M."/>
            <person name="Adriaenssens E.M."/>
            <person name="Foster-Nyarko E."/>
            <person name="Jarju S."/>
            <person name="Secka A."/>
            <person name="Antonio M."/>
            <person name="Oren A."/>
            <person name="Chaudhuri R.R."/>
            <person name="La Ragione R."/>
            <person name="Hildebrand F."/>
            <person name="Pallen M.J."/>
        </authorList>
    </citation>
    <scope>NUCLEOTIDE SEQUENCE</scope>
    <source>
        <strain evidence="3">CHK156-179</strain>
    </source>
</reference>
<dbReference type="Proteomes" id="UP000824221">
    <property type="component" value="Unassembled WGS sequence"/>
</dbReference>
<reference evidence="3" key="2">
    <citation type="submission" date="2021-04" db="EMBL/GenBank/DDBJ databases">
        <authorList>
            <person name="Gilroy R."/>
        </authorList>
    </citation>
    <scope>NUCLEOTIDE SEQUENCE</scope>
    <source>
        <strain evidence="3">CHK156-179</strain>
    </source>
</reference>
<dbReference type="AlphaFoldDB" id="A0A9D2H132"/>
<feature type="domain" description="Non-reducing end beta-L-arabinofuranosidase-like GH127 middle" evidence="2">
    <location>
        <begin position="414"/>
        <end position="505"/>
    </location>
</feature>
<feature type="domain" description="Non-reducing end beta-L-arabinofuranosidase-like GH127 catalytic" evidence="1">
    <location>
        <begin position="55"/>
        <end position="403"/>
    </location>
</feature>
<sequence>MSYTRMQGQLLPEGWLKEFLRRDKEGITGNLDKLFRDCAEDVFGADKVTHKEDGYWSSWWAGETHGNWIEAYVRLAFLTGEEELVSRARAIVENILAHQGEDGYIGIYVEGARYIVTKRFGELWAQSRAMRTLLVYYDYTKEERVLSALVRMADNIVENTPENVFLIPDEDGSKGHSLMIIDGMYALYSLTGKEAYRDFSVRLYEDYCAHRCQFLEDDLRTENLLDPLVPFTGHGPHTCEMLRLPLLLYRMTGEKNYLIAFRCALNKLSRNLLLSGSCKSDEFIGTYQSELVMENDARTSVFGGSVPLPTAAYEYCSTAELALDYIRAEHILGDISFGEKLEWLVYNAGLASKHPSGKMIQYFGADNMYDASHAVNPRFDYSPTHDDAAVCCAPNACKLMPVFAREAYLTDGETLICNLFLPSSFRFSWKEGELVIAEKTEYPFRCRVEFECAGEGSVPFALRLPSFAERYTLTKNGKPCRTKEQSGLLFVEGGVSGGDKLAFSFEPRVRMLRAPDGTFALAWGTLLFSKDIPASCKRYRKYEGAEGFYDCDFTPKPHEDWNDTLFVTEEGDPVAHVEYCRGGYPTEKPPVAIVAKALDRYAYPVDLRLVPIGATTLRRTTFPVFYDERGIYAAAMKSRKGEKK</sequence>
<dbReference type="Pfam" id="PF07944">
    <property type="entry name" value="Beta-AFase-like_GH127_cat"/>
    <property type="match status" value="1"/>
</dbReference>
<protein>
    <submittedName>
        <fullName evidence="3">Glycoside hydrolase family 127 protein</fullName>
    </submittedName>
</protein>
<evidence type="ECO:0000259" key="1">
    <source>
        <dbReference type="Pfam" id="PF07944"/>
    </source>
</evidence>
<organism evidence="3 4">
    <name type="scientific">Candidatus Gallimonas gallistercoris</name>
    <dbReference type="NCBI Taxonomy" id="2838602"/>
    <lineage>
        <taxon>Bacteria</taxon>
        <taxon>Bacillati</taxon>
        <taxon>Bacillota</taxon>
        <taxon>Clostridia</taxon>
        <taxon>Candidatus Gallimonas</taxon>
    </lineage>
</organism>
<dbReference type="PANTHER" id="PTHR43465:SF2">
    <property type="entry name" value="DUF1680 DOMAIN PROTEIN (AFU_ORTHOLOGUE AFUA_1G08910)"/>
    <property type="match status" value="1"/>
</dbReference>
<dbReference type="InterPro" id="IPR012878">
    <property type="entry name" value="Beta-AFase-like_GH127_cat"/>
</dbReference>
<evidence type="ECO:0000259" key="2">
    <source>
        <dbReference type="Pfam" id="PF20736"/>
    </source>
</evidence>
<proteinExistence type="predicted"/>
<gene>
    <name evidence="3" type="ORF">H9797_00245</name>
</gene>
<dbReference type="EMBL" id="DXAJ01000005">
    <property type="protein sequence ID" value="HJA01796.1"/>
    <property type="molecule type" value="Genomic_DNA"/>
</dbReference>
<dbReference type="InterPro" id="IPR008928">
    <property type="entry name" value="6-hairpin_glycosidase_sf"/>
</dbReference>
<evidence type="ECO:0000313" key="4">
    <source>
        <dbReference type="Proteomes" id="UP000824221"/>
    </source>
</evidence>
<name>A0A9D2H132_9FIRM</name>